<keyword evidence="2" id="KW-1185">Reference proteome</keyword>
<sequence>MVNTSERYYTVDIIVNDRDKAYDKVNEILHDFAKYIKLRVGYPVIEENFAVIFIIFKATNDLLGNFTGKLGQIQNVRVKSIPITK</sequence>
<evidence type="ECO:0000313" key="1">
    <source>
        <dbReference type="EMBL" id="QTA38955.1"/>
    </source>
</evidence>
<organism evidence="1 2">
    <name type="scientific">Thermosipho ferrireducens</name>
    <dbReference type="NCBI Taxonomy" id="2571116"/>
    <lineage>
        <taxon>Bacteria</taxon>
        <taxon>Thermotogati</taxon>
        <taxon>Thermotogota</taxon>
        <taxon>Thermotogae</taxon>
        <taxon>Thermotogales</taxon>
        <taxon>Fervidobacteriaceae</taxon>
        <taxon>Thermosipho</taxon>
    </lineage>
</organism>
<dbReference type="Pfam" id="PF21699">
    <property type="entry name" value="TM1266-like"/>
    <property type="match status" value="1"/>
</dbReference>
<accession>A0ABX7SBX3</accession>
<evidence type="ECO:0000313" key="2">
    <source>
        <dbReference type="Proteomes" id="UP000671862"/>
    </source>
</evidence>
<dbReference type="RefSeq" id="WP_207567671.1">
    <property type="nucleotide sequence ID" value="NZ_CP071446.1"/>
</dbReference>
<proteinExistence type="predicted"/>
<dbReference type="NCBIfam" id="TIGR03959">
    <property type="entry name" value="hyd_TM1266"/>
    <property type="match status" value="1"/>
</dbReference>
<dbReference type="Gene3D" id="3.30.70.1150">
    <property type="entry name" value="ACT-like. Chain A, domain 2"/>
    <property type="match status" value="1"/>
</dbReference>
<dbReference type="Proteomes" id="UP000671862">
    <property type="component" value="Chromosome"/>
</dbReference>
<protein>
    <submittedName>
        <fullName evidence="1">Iron-only hydrogenase system regulator</fullName>
    </submittedName>
</protein>
<dbReference type="InterPro" id="IPR027271">
    <property type="entry name" value="Acetolactate_synth/TF_NikR_C"/>
</dbReference>
<gene>
    <name evidence="1" type="ORF">JYK00_08080</name>
</gene>
<dbReference type="EMBL" id="CP071446">
    <property type="protein sequence ID" value="QTA38955.1"/>
    <property type="molecule type" value="Genomic_DNA"/>
</dbReference>
<name>A0ABX7SBX3_9BACT</name>
<reference evidence="1 2" key="1">
    <citation type="submission" date="2021-03" db="EMBL/GenBank/DDBJ databases">
        <title>Thermosipho ferrireducens sp.nov., an anaerobic thermophilic iron-reducing bacterium isolated from a deep-sea hydrothermal sulfide deposits.</title>
        <authorList>
            <person name="Zeng X."/>
            <person name="Chen Y."/>
            <person name="Shao Z."/>
        </authorList>
    </citation>
    <scope>NUCLEOTIDE SEQUENCE [LARGE SCALE GENOMIC DNA]</scope>
    <source>
        <strain evidence="1 2">JL129W03</strain>
    </source>
</reference>
<dbReference type="InterPro" id="IPR023860">
    <property type="entry name" value="FeFe-hyd_TM1266"/>
</dbReference>
<dbReference type="SUPFAM" id="SSF55021">
    <property type="entry name" value="ACT-like"/>
    <property type="match status" value="1"/>
</dbReference>
<dbReference type="InterPro" id="IPR045865">
    <property type="entry name" value="ACT-like_dom_sf"/>
</dbReference>